<name>A0ABR1GCU9_AURAN</name>
<keyword evidence="3" id="KW-1185">Reference proteome</keyword>
<accession>A0ABR1GCU9</accession>
<dbReference type="Proteomes" id="UP001363151">
    <property type="component" value="Unassembled WGS sequence"/>
</dbReference>
<evidence type="ECO:0000256" key="1">
    <source>
        <dbReference type="SAM" id="SignalP"/>
    </source>
</evidence>
<evidence type="ECO:0000313" key="3">
    <source>
        <dbReference type="Proteomes" id="UP001363151"/>
    </source>
</evidence>
<comment type="caution">
    <text evidence="2">The sequence shown here is derived from an EMBL/GenBank/DDBJ whole genome shotgun (WGS) entry which is preliminary data.</text>
</comment>
<keyword evidence="1" id="KW-0732">Signal</keyword>
<protein>
    <submittedName>
        <fullName evidence="2">Uncharacterized protein</fullName>
    </submittedName>
</protein>
<reference evidence="2 3" key="1">
    <citation type="submission" date="2024-03" db="EMBL/GenBank/DDBJ databases">
        <title>Aureococcus anophagefferens CCMP1851 and Kratosvirus quantuckense: Draft genome of a second virus-susceptible host strain in the model system.</title>
        <authorList>
            <person name="Chase E."/>
            <person name="Truchon A.R."/>
            <person name="Schepens W."/>
            <person name="Wilhelm S.W."/>
        </authorList>
    </citation>
    <scope>NUCLEOTIDE SEQUENCE [LARGE SCALE GENOMIC DNA]</scope>
    <source>
        <strain evidence="2 3">CCMP1851</strain>
    </source>
</reference>
<sequence length="457" mass="49447">MGAAALALAVGCGLAAGQGPGDGISKSTYASSEPLKGERFLVDFFPASKETNECPGNVCNCSWHGEAFEVYEGRTALDASGFGLHLVDTEKSTAGGLPVKKVEDHFAEKLAGAKGYDAFYDYATGLCLESSSFDLVLHKLERAAHDYLPYAFDDSAGRTWYGALVRVPASQMVVDMLTDTSPKLHAVAANLTVLENRLPPRQAVRCKEAFQKNASHTVAYVSRAASDLDAVHAWYDAMNATLSYHSHHTAPEVVTKCFRWYGAEADVCFRRRPGGTRPSQRGANATRGAFKVADFERMLLSVHGAVVGGDPNCNMDAWADNHYAVDATHDYDFVHAWLRANPSQPYVCQGSAVHYVFDPTGWAVQLNVNFTEPGPSCDARSDDGWTCYRGTCKGTVAADDTPSRSRGAGSLTLLDMPAWTANPNRRFQLLLGLGLCASAGAVGWFRLKGKRHYRAVP</sequence>
<gene>
    <name evidence="2" type="ORF">SO694_00002134</name>
</gene>
<feature type="chain" id="PRO_5046067215" evidence="1">
    <location>
        <begin position="18"/>
        <end position="457"/>
    </location>
</feature>
<proteinExistence type="predicted"/>
<feature type="signal peptide" evidence="1">
    <location>
        <begin position="1"/>
        <end position="17"/>
    </location>
</feature>
<evidence type="ECO:0000313" key="2">
    <source>
        <dbReference type="EMBL" id="KAK7253636.1"/>
    </source>
</evidence>
<organism evidence="2 3">
    <name type="scientific">Aureococcus anophagefferens</name>
    <name type="common">Harmful bloom alga</name>
    <dbReference type="NCBI Taxonomy" id="44056"/>
    <lineage>
        <taxon>Eukaryota</taxon>
        <taxon>Sar</taxon>
        <taxon>Stramenopiles</taxon>
        <taxon>Ochrophyta</taxon>
        <taxon>Pelagophyceae</taxon>
        <taxon>Pelagomonadales</taxon>
        <taxon>Pelagomonadaceae</taxon>
        <taxon>Aureococcus</taxon>
    </lineage>
</organism>
<dbReference type="EMBL" id="JBBJCI010000034">
    <property type="protein sequence ID" value="KAK7253636.1"/>
    <property type="molecule type" value="Genomic_DNA"/>
</dbReference>